<dbReference type="SUPFAM" id="SSF47175">
    <property type="entry name" value="Cytochromes"/>
    <property type="match status" value="1"/>
</dbReference>
<dbReference type="OrthoDB" id="287770at2"/>
<name>A0A5C1AHY0_9BACT</name>
<evidence type="ECO:0000313" key="2">
    <source>
        <dbReference type="Proteomes" id="UP000324974"/>
    </source>
</evidence>
<dbReference type="Proteomes" id="UP000324974">
    <property type="component" value="Chromosome"/>
</dbReference>
<gene>
    <name evidence="1" type="ORF">PX52LOC_03700</name>
</gene>
<reference evidence="2" key="1">
    <citation type="submission" date="2019-08" db="EMBL/GenBank/DDBJ databases">
        <title>Limnoglobus roseus gen. nov., sp. nov., a novel freshwater planctomycete with a giant genome from the family Gemmataceae.</title>
        <authorList>
            <person name="Kulichevskaya I.S."/>
            <person name="Naumoff D.G."/>
            <person name="Miroshnikov K."/>
            <person name="Ivanova A."/>
            <person name="Philippov D.A."/>
            <person name="Hakobyan A."/>
            <person name="Rijpstra I.C."/>
            <person name="Sinninghe Damste J.S."/>
            <person name="Liesack W."/>
            <person name="Dedysh S.N."/>
        </authorList>
    </citation>
    <scope>NUCLEOTIDE SEQUENCE [LARGE SCALE GENOMIC DNA]</scope>
    <source>
        <strain evidence="2">PX52</strain>
    </source>
</reference>
<dbReference type="InterPro" id="IPR010980">
    <property type="entry name" value="Cyt_c/b562"/>
</dbReference>
<dbReference type="GO" id="GO:0020037">
    <property type="term" value="F:heme binding"/>
    <property type="evidence" value="ECO:0007669"/>
    <property type="project" value="InterPro"/>
</dbReference>
<proteinExistence type="predicted"/>
<dbReference type="GO" id="GO:0009055">
    <property type="term" value="F:electron transfer activity"/>
    <property type="evidence" value="ECO:0007669"/>
    <property type="project" value="InterPro"/>
</dbReference>
<sequence>MNRVFPALIVSTLVVFLILAAKIVATPPDGAAKPKADTAAKPAEPNPLRLMTRKEAMALKLKNSQVVLEGIALNDFALIEKAAQSLTAVSDLTEFLNACKGTEYQHHVRLFREPAAAIRAKAKDRNMDGVVLAYTDLTLSCLKCHQAMRDKVFEVDRGGPADDPKSE</sequence>
<keyword evidence="2" id="KW-1185">Reference proteome</keyword>
<evidence type="ECO:0000313" key="1">
    <source>
        <dbReference type="EMBL" id="QEL16734.1"/>
    </source>
</evidence>
<evidence type="ECO:0008006" key="3">
    <source>
        <dbReference type="Google" id="ProtNLM"/>
    </source>
</evidence>
<dbReference type="RefSeq" id="WP_149111421.1">
    <property type="nucleotide sequence ID" value="NZ_CP042425.1"/>
</dbReference>
<dbReference type="EMBL" id="CP042425">
    <property type="protein sequence ID" value="QEL16734.1"/>
    <property type="molecule type" value="Genomic_DNA"/>
</dbReference>
<dbReference type="AlphaFoldDB" id="A0A5C1AHY0"/>
<accession>A0A5C1AHY0</accession>
<organism evidence="1 2">
    <name type="scientific">Limnoglobus roseus</name>
    <dbReference type="NCBI Taxonomy" id="2598579"/>
    <lineage>
        <taxon>Bacteria</taxon>
        <taxon>Pseudomonadati</taxon>
        <taxon>Planctomycetota</taxon>
        <taxon>Planctomycetia</taxon>
        <taxon>Gemmatales</taxon>
        <taxon>Gemmataceae</taxon>
        <taxon>Limnoglobus</taxon>
    </lineage>
</organism>
<dbReference type="KEGG" id="lrs:PX52LOC_03700"/>
<dbReference type="GO" id="GO:0005506">
    <property type="term" value="F:iron ion binding"/>
    <property type="evidence" value="ECO:0007669"/>
    <property type="project" value="InterPro"/>
</dbReference>
<dbReference type="GO" id="GO:0022900">
    <property type="term" value="P:electron transport chain"/>
    <property type="evidence" value="ECO:0007669"/>
    <property type="project" value="InterPro"/>
</dbReference>
<protein>
    <recommendedName>
        <fullName evidence="3">Cytochrome C</fullName>
    </recommendedName>
</protein>